<dbReference type="Gene3D" id="1.25.40.10">
    <property type="entry name" value="Tetratricopeptide repeat domain"/>
    <property type="match status" value="4"/>
</dbReference>
<evidence type="ECO:0000313" key="5">
    <source>
        <dbReference type="Proteomes" id="UP000822476"/>
    </source>
</evidence>
<evidence type="ECO:0000256" key="3">
    <source>
        <dbReference type="PROSITE-ProRule" id="PRU00339"/>
    </source>
</evidence>
<dbReference type="GO" id="GO:0006401">
    <property type="term" value="P:RNA catabolic process"/>
    <property type="evidence" value="ECO:0007669"/>
    <property type="project" value="InterPro"/>
</dbReference>
<comment type="caution">
    <text evidence="4">The sequence shown here is derived from an EMBL/GenBank/DDBJ whole genome shotgun (WGS) entry which is preliminary data.</text>
</comment>
<accession>A0A8S9Z258</accession>
<dbReference type="InterPro" id="IPR011990">
    <property type="entry name" value="TPR-like_helical_dom_sf"/>
</dbReference>
<keyword evidence="5" id="KW-1185">Reference proteome</keyword>
<sequence length="1571" mass="174985">MGWLRPPVLYPLFFVMEKGIKTKLKEAKKLYQQYDFVPCRELLKEVLNVDRKNYNALVLNGACCDHLGLDDIGVDYFFDAIQLEPDNALAWQGLFQLGTKNTDRYHASLVCVCMKLLQFYDSPECAEKKTTCGRILIELLVRYRLELPDGLHNLQELCRFVLKSAPSNSFALELSIRLKVERFLFVGLPHLISPTLLDLSPDNHEFGDIVDELLDPETSTQVDDLADSVKRLGEIGSKTAAATARLGTMVITAGRLLSELNKHTRVGWQSLFEQIEMVEINGCRGLTNWLQRGYMDLHVTCLQALVAYQLHLFDHCETVLGKILAYCSQQKLTAAEEAHRLSLFPTTPLSQLDGFLTPRPMCTPIRSVPSDFPLNLSETSRSKYDVVEEWAVNLRLANAAASEQVSFASRLALEFTPSCDGTYKSTSLWSNVMRTLLVECCLTGRRLEHAFRILCPVEWDDLNLDIIRTLVPSGSDQSTVRFRLCSLWATTEFILRSNTANEQTQLVLAEFTDVAHTVAESLQTMCSARDHFLLARLFSLLDLAAGGSLQDVSKMVQLELYEAGVAADEAYYANNLCLGKLYREAGNVKEALFFMSRAHELMPNSPEVTYQFALTLCQNNDLEKALSVYNSMDQIHFSKLMWLNYGLIAMRLKRSTLCVAALQKVVILDSKNALYWELLGEAYLLRGSYETALKALHRSVLLDPTRSLAHIRFGQASRRLSDFELANKHFILGLDYARSQKHAKTITHEVILLALKELVETNLLLARTHLREGLSGRAVEEFQFVMKYLDQAFELSSFASRTPLWAYHYAASAFSLFSVIDDPDFCVHLPHRFSSVLRSPAEQSVTDDDVVTHMCPYTGLQLAGVYLACTYQRWISTPKSQSADNQPESSVISRGTLLISLGLHCLSYARCLLKYGQPTNPTSITLLSADQLLLMAESALKRALSALTERAAIDQCFLDEHQSEEIIAEVKKIAQVEASPEEFARERLATNRTLRAKAWYALAVLYSTVEGEFSEHVDYCLCQALLARPDSTEAGVSLAVRMLHLGRTQFASSLLAHFQASDPDNCVVWLACAHLNAVTGVSEAEPCHGRKPWACSENTVLKNLLQAACLGANVPVALHLADNLFPLLIDAVSGPIYGESNITSSDHSKETRTFLRLAMEVATEALNRALAYEPQNPRLWHNRGLLLQLAGLSAPAEFCLRKAYRLFAGLTPSAQSSLDLQLACSQCFLITFVRGEPDWTLANRLVFFSEGCNPTACASVAEAFAKGLIYLHHPELSEHATSASICLIDELLRLAQQGVAAAIAVTLACPNTGRWLLVLHHLNQSGPHALLLSQLFELLSSGSPVSPQLARTICSLVVRLQEQFPDLDKNAVAYLQHFCHSQLQNTHQVHYHVESGFTGHNLCEQGRLLPTELALWAVDVAILVNLTSGQTLSGMACLSKFVACQPDDPNRWIALANWLVDHYCLEASGNPVLSDRTKKENRKNFCVWKTLVHVLQVALVSQSSMPITSLFADTLTRCARCWLAVSRTSTLAETVVPVLLKGLRRAAALFPNTPDLLTQLMLFTAHHCKVA</sequence>
<dbReference type="Pfam" id="PF12895">
    <property type="entry name" value="ANAPC3"/>
    <property type="match status" value="1"/>
</dbReference>
<feature type="repeat" description="TPR" evidence="3">
    <location>
        <begin position="673"/>
        <end position="706"/>
    </location>
</feature>
<dbReference type="SUPFAM" id="SSF48452">
    <property type="entry name" value="TPR-like"/>
    <property type="match status" value="1"/>
</dbReference>
<organism evidence="4 5">
    <name type="scientific">Paragonimus skrjabini miyazakii</name>
    <dbReference type="NCBI Taxonomy" id="59628"/>
    <lineage>
        <taxon>Eukaryota</taxon>
        <taxon>Metazoa</taxon>
        <taxon>Spiralia</taxon>
        <taxon>Lophotrochozoa</taxon>
        <taxon>Platyhelminthes</taxon>
        <taxon>Trematoda</taxon>
        <taxon>Digenea</taxon>
        <taxon>Plagiorchiida</taxon>
        <taxon>Troglotremata</taxon>
        <taxon>Troglotrematidae</taxon>
        <taxon>Paragonimus</taxon>
    </lineage>
</organism>
<dbReference type="PANTHER" id="PTHR15704:SF7">
    <property type="entry name" value="SUPERKILLER COMPLEX PROTEIN 3"/>
    <property type="match status" value="1"/>
</dbReference>
<keyword evidence="2 3" id="KW-0802">TPR repeat</keyword>
<dbReference type="GO" id="GO:0055087">
    <property type="term" value="C:Ski complex"/>
    <property type="evidence" value="ECO:0007669"/>
    <property type="project" value="InterPro"/>
</dbReference>
<dbReference type="InterPro" id="IPR039226">
    <property type="entry name" value="Ski3/TTC37"/>
</dbReference>
<dbReference type="InterPro" id="IPR019734">
    <property type="entry name" value="TPR_rpt"/>
</dbReference>
<dbReference type="OrthoDB" id="421075at2759"/>
<reference evidence="4" key="1">
    <citation type="submission" date="2019-07" db="EMBL/GenBank/DDBJ databases">
        <title>Annotation for the trematode Paragonimus miyazaki's.</title>
        <authorList>
            <person name="Choi Y.-J."/>
        </authorList>
    </citation>
    <scope>NUCLEOTIDE SEQUENCE</scope>
    <source>
        <strain evidence="4">Japan</strain>
    </source>
</reference>
<protein>
    <recommendedName>
        <fullName evidence="6">Tetratricopeptide repeat protein 37</fullName>
    </recommendedName>
</protein>
<dbReference type="SMART" id="SM00028">
    <property type="entry name" value="TPR"/>
    <property type="match status" value="7"/>
</dbReference>
<dbReference type="Proteomes" id="UP000822476">
    <property type="component" value="Unassembled WGS sequence"/>
</dbReference>
<evidence type="ECO:0008006" key="6">
    <source>
        <dbReference type="Google" id="ProtNLM"/>
    </source>
</evidence>
<feature type="repeat" description="TPR" evidence="3">
    <location>
        <begin position="572"/>
        <end position="605"/>
    </location>
</feature>
<evidence type="ECO:0000256" key="2">
    <source>
        <dbReference type="ARBA" id="ARBA00022803"/>
    </source>
</evidence>
<evidence type="ECO:0000256" key="1">
    <source>
        <dbReference type="ARBA" id="ARBA00022737"/>
    </source>
</evidence>
<keyword evidence="1" id="KW-0677">Repeat</keyword>
<evidence type="ECO:0000313" key="4">
    <source>
        <dbReference type="EMBL" id="KAF7257207.1"/>
    </source>
</evidence>
<proteinExistence type="predicted"/>
<dbReference type="PROSITE" id="PS50005">
    <property type="entry name" value="TPR"/>
    <property type="match status" value="2"/>
</dbReference>
<gene>
    <name evidence="4" type="ORF">EG68_05982</name>
</gene>
<name>A0A8S9Z258_9TREM</name>
<dbReference type="EMBL" id="JTDE01002551">
    <property type="protein sequence ID" value="KAF7257207.1"/>
    <property type="molecule type" value="Genomic_DNA"/>
</dbReference>
<dbReference type="PANTHER" id="PTHR15704">
    <property type="entry name" value="SUPERKILLER 3 PROTEIN-RELATED"/>
    <property type="match status" value="1"/>
</dbReference>